<comment type="caution">
    <text evidence="2">The sequence shown here is derived from an EMBL/GenBank/DDBJ whole genome shotgun (WGS) entry which is preliminary data.</text>
</comment>
<gene>
    <name evidence="2" type="ORF">Sspor_51560</name>
</gene>
<dbReference type="RefSeq" id="WP_252309372.1">
    <property type="nucleotide sequence ID" value="NZ_JAKGSF010000003.1"/>
</dbReference>
<evidence type="ECO:0000313" key="2">
    <source>
        <dbReference type="EMBL" id="GHI79595.1"/>
    </source>
</evidence>
<evidence type="ECO:0000256" key="1">
    <source>
        <dbReference type="SAM" id="SignalP"/>
    </source>
</evidence>
<dbReference type="EMBL" id="BNED01000005">
    <property type="protein sequence ID" value="GHI79595.1"/>
    <property type="molecule type" value="Genomic_DNA"/>
</dbReference>
<feature type="signal peptide" evidence="1">
    <location>
        <begin position="1"/>
        <end position="20"/>
    </location>
</feature>
<keyword evidence="1" id="KW-0732">Signal</keyword>
<protein>
    <submittedName>
        <fullName evidence="2">Uncharacterized protein</fullName>
    </submittedName>
</protein>
<sequence>MRMRTLAASVAILISTLAFAATVRADIDWPVPTPSVAPALAAGTTSDVIDWP</sequence>
<proteinExistence type="predicted"/>
<evidence type="ECO:0000313" key="3">
    <source>
        <dbReference type="Proteomes" id="UP000608522"/>
    </source>
</evidence>
<reference evidence="3" key="1">
    <citation type="submission" date="2023-07" db="EMBL/GenBank/DDBJ databases">
        <title>Whole genome shotgun sequence of Streptomyces spororaveus NBRC 15456.</title>
        <authorList>
            <person name="Komaki H."/>
            <person name="Tamura T."/>
        </authorList>
    </citation>
    <scope>NUCLEOTIDE SEQUENCE [LARGE SCALE GENOMIC DNA]</scope>
    <source>
        <strain evidence="3">NBRC 15456</strain>
    </source>
</reference>
<feature type="chain" id="PRO_5045595202" evidence="1">
    <location>
        <begin position="21"/>
        <end position="52"/>
    </location>
</feature>
<name>A0ABQ3TGR2_9ACTN</name>
<dbReference type="Proteomes" id="UP000608522">
    <property type="component" value="Unassembled WGS sequence"/>
</dbReference>
<keyword evidence="3" id="KW-1185">Reference proteome</keyword>
<organism evidence="2 3">
    <name type="scientific">Streptomyces spororaveus</name>
    <dbReference type="NCBI Taxonomy" id="284039"/>
    <lineage>
        <taxon>Bacteria</taxon>
        <taxon>Bacillati</taxon>
        <taxon>Actinomycetota</taxon>
        <taxon>Actinomycetes</taxon>
        <taxon>Kitasatosporales</taxon>
        <taxon>Streptomycetaceae</taxon>
        <taxon>Streptomyces</taxon>
    </lineage>
</organism>
<accession>A0ABQ3TGR2</accession>